<keyword evidence="7" id="KW-0812">Transmembrane</keyword>
<feature type="domain" description="SMP-LTD" evidence="9">
    <location>
        <begin position="234"/>
        <end position="439"/>
    </location>
</feature>
<dbReference type="GO" id="GO:0061817">
    <property type="term" value="P:endoplasmic reticulum-plasma membrane tethering"/>
    <property type="evidence" value="ECO:0007669"/>
    <property type="project" value="InterPro"/>
</dbReference>
<name>A0A8H7UEB1_9FUNG</name>
<evidence type="ECO:0000256" key="4">
    <source>
        <dbReference type="ARBA" id="ARBA00023121"/>
    </source>
</evidence>
<dbReference type="PROSITE" id="PS50004">
    <property type="entry name" value="C2"/>
    <property type="match status" value="5"/>
</dbReference>
<evidence type="ECO:0000259" key="8">
    <source>
        <dbReference type="PROSITE" id="PS50004"/>
    </source>
</evidence>
<feature type="region of interest" description="Disordered" evidence="6">
    <location>
        <begin position="1320"/>
        <end position="1381"/>
    </location>
</feature>
<dbReference type="GO" id="GO:0016020">
    <property type="term" value="C:membrane"/>
    <property type="evidence" value="ECO:0007669"/>
    <property type="project" value="UniProtKB-SubCell"/>
</dbReference>
<dbReference type="OrthoDB" id="1029639at2759"/>
<feature type="compositionally biased region" description="Polar residues" evidence="6">
    <location>
        <begin position="1331"/>
        <end position="1362"/>
    </location>
</feature>
<evidence type="ECO:0000256" key="5">
    <source>
        <dbReference type="ARBA" id="ARBA00023136"/>
    </source>
</evidence>
<evidence type="ECO:0000313" key="11">
    <source>
        <dbReference type="Proteomes" id="UP000612746"/>
    </source>
</evidence>
<dbReference type="CDD" id="cd00030">
    <property type="entry name" value="C2"/>
    <property type="match status" value="1"/>
</dbReference>
<keyword evidence="3" id="KW-0445">Lipid transport</keyword>
<dbReference type="EMBL" id="JAEPRA010000011">
    <property type="protein sequence ID" value="KAG2178447.1"/>
    <property type="molecule type" value="Genomic_DNA"/>
</dbReference>
<dbReference type="InterPro" id="IPR031468">
    <property type="entry name" value="SMP_LBD"/>
</dbReference>
<dbReference type="GO" id="GO:0006869">
    <property type="term" value="P:lipid transport"/>
    <property type="evidence" value="ECO:0007669"/>
    <property type="project" value="UniProtKB-KW"/>
</dbReference>
<dbReference type="Pfam" id="PF00168">
    <property type="entry name" value="C2"/>
    <property type="match status" value="5"/>
</dbReference>
<keyword evidence="7" id="KW-1133">Transmembrane helix</keyword>
<feature type="domain" description="C2" evidence="8">
    <location>
        <begin position="582"/>
        <end position="695"/>
    </location>
</feature>
<feature type="compositionally biased region" description="Polar residues" evidence="6">
    <location>
        <begin position="25"/>
        <end position="37"/>
    </location>
</feature>
<dbReference type="InterPro" id="IPR017147">
    <property type="entry name" value="Tricalbin"/>
</dbReference>
<gene>
    <name evidence="10" type="ORF">INT44_001599</name>
</gene>
<dbReference type="SMART" id="SM00239">
    <property type="entry name" value="C2"/>
    <property type="match status" value="5"/>
</dbReference>
<dbReference type="CDD" id="cd21678">
    <property type="entry name" value="SMP_TCB"/>
    <property type="match status" value="1"/>
</dbReference>
<evidence type="ECO:0000256" key="3">
    <source>
        <dbReference type="ARBA" id="ARBA00023055"/>
    </source>
</evidence>
<evidence type="ECO:0000256" key="6">
    <source>
        <dbReference type="SAM" id="MobiDB-lite"/>
    </source>
</evidence>
<dbReference type="PIRSF" id="PIRSF037232">
    <property type="entry name" value="Tricalbin"/>
    <property type="match status" value="1"/>
</dbReference>
<dbReference type="InterPro" id="IPR035892">
    <property type="entry name" value="C2_domain_sf"/>
</dbReference>
<organism evidence="10 11">
    <name type="scientific">Umbelopsis vinacea</name>
    <dbReference type="NCBI Taxonomy" id="44442"/>
    <lineage>
        <taxon>Eukaryota</taxon>
        <taxon>Fungi</taxon>
        <taxon>Fungi incertae sedis</taxon>
        <taxon>Mucoromycota</taxon>
        <taxon>Mucoromycotina</taxon>
        <taxon>Umbelopsidomycetes</taxon>
        <taxon>Umbelopsidales</taxon>
        <taxon>Umbelopsidaceae</taxon>
        <taxon>Umbelopsis</taxon>
    </lineage>
</organism>
<evidence type="ECO:0008006" key="12">
    <source>
        <dbReference type="Google" id="ProtNLM"/>
    </source>
</evidence>
<dbReference type="PANTHER" id="PTHR46980">
    <property type="entry name" value="TRICALBIN-1-RELATED"/>
    <property type="match status" value="1"/>
</dbReference>
<evidence type="ECO:0000313" key="10">
    <source>
        <dbReference type="EMBL" id="KAG2178447.1"/>
    </source>
</evidence>
<feature type="compositionally biased region" description="Polar residues" evidence="6">
    <location>
        <begin position="1"/>
        <end position="11"/>
    </location>
</feature>
<dbReference type="Pfam" id="PF24920">
    <property type="entry name" value="C2_TCB1"/>
    <property type="match status" value="1"/>
</dbReference>
<feature type="transmembrane region" description="Helical" evidence="7">
    <location>
        <begin position="185"/>
        <end position="207"/>
    </location>
</feature>
<feature type="domain" description="C2" evidence="8">
    <location>
        <begin position="703"/>
        <end position="843"/>
    </location>
</feature>
<evidence type="ECO:0000259" key="9">
    <source>
        <dbReference type="PROSITE" id="PS51847"/>
    </source>
</evidence>
<protein>
    <recommendedName>
        <fullName evidence="12">Tricalbin</fullName>
    </recommendedName>
</protein>
<dbReference type="PANTHER" id="PTHR46980:SF2">
    <property type="entry name" value="TRICALBIN-1-RELATED"/>
    <property type="match status" value="1"/>
</dbReference>
<dbReference type="Proteomes" id="UP000612746">
    <property type="component" value="Unassembled WGS sequence"/>
</dbReference>
<feature type="domain" description="C2" evidence="8">
    <location>
        <begin position="1084"/>
        <end position="1205"/>
    </location>
</feature>
<evidence type="ECO:0000256" key="1">
    <source>
        <dbReference type="ARBA" id="ARBA00004370"/>
    </source>
</evidence>
<feature type="compositionally biased region" description="Basic and acidic residues" evidence="6">
    <location>
        <begin position="51"/>
        <end position="61"/>
    </location>
</feature>
<feature type="domain" description="C2" evidence="8">
    <location>
        <begin position="1367"/>
        <end position="1490"/>
    </location>
</feature>
<comment type="caution">
    <text evidence="10">The sequence shown here is derived from an EMBL/GenBank/DDBJ whole genome shotgun (WGS) entry which is preliminary data.</text>
</comment>
<keyword evidence="5 7" id="KW-0472">Membrane</keyword>
<dbReference type="InterPro" id="IPR052455">
    <property type="entry name" value="Tricalbin_domain"/>
</dbReference>
<accession>A0A8H7UEB1</accession>
<feature type="non-terminal residue" evidence="10">
    <location>
        <position position="1"/>
    </location>
</feature>
<proteinExistence type="predicted"/>
<reference evidence="10" key="1">
    <citation type="submission" date="2020-12" db="EMBL/GenBank/DDBJ databases">
        <title>Metabolic potential, ecology and presence of endohyphal bacteria is reflected in genomic diversity of Mucoromycotina.</title>
        <authorList>
            <person name="Muszewska A."/>
            <person name="Okrasinska A."/>
            <person name="Steczkiewicz K."/>
            <person name="Drgas O."/>
            <person name="Orlowska M."/>
            <person name="Perlinska-Lenart U."/>
            <person name="Aleksandrzak-Piekarczyk T."/>
            <person name="Szatraj K."/>
            <person name="Zielenkiewicz U."/>
            <person name="Pilsyk S."/>
            <person name="Malc E."/>
            <person name="Mieczkowski P."/>
            <person name="Kruszewska J.S."/>
            <person name="Biernat P."/>
            <person name="Pawlowska J."/>
        </authorList>
    </citation>
    <scope>NUCLEOTIDE SEQUENCE</scope>
    <source>
        <strain evidence="10">WA0000051536</strain>
    </source>
</reference>
<dbReference type="Pfam" id="PF25669">
    <property type="entry name" value="SMP_MUG190-like"/>
    <property type="match status" value="2"/>
</dbReference>
<keyword evidence="11" id="KW-1185">Reference proteome</keyword>
<dbReference type="PROSITE" id="PS51847">
    <property type="entry name" value="SMP"/>
    <property type="match status" value="1"/>
</dbReference>
<evidence type="ECO:0000256" key="2">
    <source>
        <dbReference type="ARBA" id="ARBA00022448"/>
    </source>
</evidence>
<dbReference type="InterPro" id="IPR000008">
    <property type="entry name" value="C2_dom"/>
</dbReference>
<evidence type="ECO:0000256" key="7">
    <source>
        <dbReference type="SAM" id="Phobius"/>
    </source>
</evidence>
<comment type="subcellular location">
    <subcellularLocation>
        <location evidence="1">Membrane</location>
    </subcellularLocation>
</comment>
<dbReference type="GO" id="GO:0071944">
    <property type="term" value="C:cell periphery"/>
    <property type="evidence" value="ECO:0007669"/>
    <property type="project" value="UniProtKB-ARBA"/>
</dbReference>
<feature type="region of interest" description="Disordered" evidence="6">
    <location>
        <begin position="1"/>
        <end position="80"/>
    </location>
</feature>
<keyword evidence="4" id="KW-0446">Lipid-binding</keyword>
<dbReference type="InterPro" id="IPR056910">
    <property type="entry name" value="TCB1-3_C2"/>
</dbReference>
<dbReference type="SUPFAM" id="SSF49562">
    <property type="entry name" value="C2 domain (Calcium/lipid-binding domain, CaLB)"/>
    <property type="match status" value="5"/>
</dbReference>
<dbReference type="Gene3D" id="2.60.40.150">
    <property type="entry name" value="C2 domain"/>
    <property type="match status" value="5"/>
</dbReference>
<sequence>CLGDSMNSQTELPPDAQSKADEAQKQAQKYVENTSGAANVHTFDENMTPQQKREQIEKKIPADVLPPQKESLKEPGGMATDVGTVDAEQIRLTAASAEKKPTEDVTTTGVKQQVKSEPGAFTKIPNYYRSGWTAFSNLQNPGGSIELRAAEKPEDAFGDQLKEGWYGEWWQNAGVLIFTGFFTWLLMKMGAGLATVLVVCAFLGTYYQTSVRRFRRNVRDDIQRELIKNDMAAGFESMDWLNTFLEKFWLIFEPVLCAQVIEQVDTVLADNCPAFLDSLRLTTFTLGTKPPRIDAVQTYRNTESDIVTMDWKVSFTPTDVYDMTPREQETKVNPKIILTIRVGKGVLGAGMPVLVEDISFKGYMRVKVKLMSKFPHAKRVELCFMEKPEFDYVLKPVGGETFGFDINNIPGLQGFIRDQVHNNLGPMMYYPNVFTLDVEKLMSGDMDMTSANGVLAVTVYSASKIKSGDLFGGGSIDPYVRFRINRGPDLGRTSVLNNTDEPNWNETHFLLLNNLNDSLSMDLCGKNNTTRDRDFGSVVYALQKLADSEDASDEGANLQVLRHGKPMSELKVDLRYLPVSKPTKEDDGSIVPAVESNSGILRFTVHEVKGLSGKPSPYARVLVNGTEKIKTKPMKKKANPKFEKFVEVLVIDKTEVQMRVQIQDATSFSADYELGSWSSSLLTIFDKIEQNEGWWDLTRNGKNCGRLRISAEWKPVVMTGLAESLGGHGYYSPPIGIVRLLLWEAKDLKNVESVGGGKSDPYVRIKSGVQIRACTEVVDNNLNPEWGAVVYVPIHSDKEDLTLEVMDWNANSKDKSLGMADLSVKELVKMCAEGEGDTLQKWYESTGVRIDKWAPLKSLDRTQVKGQIKFEAEFYPTLALAKDASIKDKENAVKEKAEAMATEAETRGEVSDVQAETDKMVAEIDAECPEKDLHGTYIKYTPDDIVDLRSYESGVLTVKIHEIAFNKPTFAYAEVLIDSIQSQYRTTKLRGSNLEFNETTDAFVKESDFSKVAIQIKPGSADEKDDDVMAYWVGQANDIIRQIQWRNRTLRDEGKGTSTVDDGQWFPLFGGDNVSGKIRLSFKFSPVIDFTLDPKESLENQGNLTVTLISAQSLMAADKSGKSDPYVVFSIDGNKVYKSATVKKNLNPKWKNESFTAPVLSRFASSFRLEVFDWNQVGSGSPLGSSGISLSRLESFTAQEIDLPLEGVKGVTGSVRIRILWQPQLLARKKQHTSILSSGAKVLTGTAGATMGAGMAVIGGGAAIAGEGLQLGGKVVGGGLNVGTKVIGGGLNVGSKVVGGGGKAIGGGLSSVFGMVRKSSKQDVKSEADDGNQSGSMTVPESGVIPNSQSTSTSTMNGQNKRNSMDPRGDLTETTGANGTVEVHVVSARGLKGVDKSGTSDPFVRLKVGKDHSKTKHIKKSLDPQWYVTEAPVGLELDVKDHNTLSSSVALGSFHANLWDILKVQPGQSAEVQQWFPISPPGSGEIQIKLVFSP</sequence>
<dbReference type="GO" id="GO:0008289">
    <property type="term" value="F:lipid binding"/>
    <property type="evidence" value="ECO:0007669"/>
    <property type="project" value="UniProtKB-KW"/>
</dbReference>
<feature type="domain" description="C2" evidence="8">
    <location>
        <begin position="436"/>
        <end position="555"/>
    </location>
</feature>
<keyword evidence="2" id="KW-0813">Transport</keyword>